<dbReference type="Proteomes" id="UP001595539">
    <property type="component" value="Unassembled WGS sequence"/>
</dbReference>
<evidence type="ECO:0000313" key="8">
    <source>
        <dbReference type="EMBL" id="MFC3627964.1"/>
    </source>
</evidence>
<sequence length="532" mass="59327">MPADAILIVLCLFLAAMVLVLLLAQRRGTARSADDGRLGDLERRLADQGALLDEQRLRGERLEAQAEHLERRLSELGQERDDLTDALHAERRNLARLEGELASARLAAEKDLAAERREVARLHEARDQVNDAVARLTAERDGLDQALRAERQTIARLERDLSEARLLAQKDLEAAGREIATLKELREDMTGQFRLLANETLKTQGAEMQRAHGDQLNALLTPFRDQVHRFQTELQARNKATDEERARLREQIEGLYRRSEAISREAVNLTRALKGDSQKRGAWGEMILERILEDSGLLEGTHYVAQTSRRDENGKVWRPDVIIRMPQKKVLVVDSKVSLVAYEEAVSAEDPAIRDGALRRHVAAMRTHVASLSGKGYHALDEGSVDYVLMFIPVEGAFSEALRVDPDLTRHAMENRVGLATPTTLMLTLRTVDHIWTVERRESNAAAIASRAGALYDKLYGFVSAMDEVGAALDKAQKSHATAMDRLSRGSGNVIRQAEMLRQLGARNQKRLSTGHDGDDDLPLLSSPEAAE</sequence>
<comment type="similarity">
    <text evidence="2">Belongs to the RmuC family.</text>
</comment>
<protein>
    <recommendedName>
        <fullName evidence="3">DNA recombination protein RmuC homolog</fullName>
    </recommendedName>
</protein>
<feature type="region of interest" description="Disordered" evidence="7">
    <location>
        <begin position="511"/>
        <end position="532"/>
    </location>
</feature>
<evidence type="ECO:0000256" key="4">
    <source>
        <dbReference type="ARBA" id="ARBA00023054"/>
    </source>
</evidence>
<dbReference type="PANTHER" id="PTHR30563:SF0">
    <property type="entry name" value="DNA RECOMBINATION PROTEIN RMUC"/>
    <property type="match status" value="1"/>
</dbReference>
<comment type="caution">
    <text evidence="8">The sequence shown here is derived from an EMBL/GenBank/DDBJ whole genome shotgun (WGS) entry which is preliminary data.</text>
</comment>
<dbReference type="InterPro" id="IPR003798">
    <property type="entry name" value="DNA_recombination_RmuC"/>
</dbReference>
<name>A0ABV7TYT4_9RHOB</name>
<feature type="coiled-coil region" evidence="6">
    <location>
        <begin position="52"/>
        <end position="192"/>
    </location>
</feature>
<organism evidence="8 9">
    <name type="scientific">Paracoccus angustae</name>
    <dbReference type="NCBI Taxonomy" id="1671480"/>
    <lineage>
        <taxon>Bacteria</taxon>
        <taxon>Pseudomonadati</taxon>
        <taxon>Pseudomonadota</taxon>
        <taxon>Alphaproteobacteria</taxon>
        <taxon>Rhodobacterales</taxon>
        <taxon>Paracoccaceae</taxon>
        <taxon>Paracoccus</taxon>
    </lineage>
</organism>
<evidence type="ECO:0000256" key="1">
    <source>
        <dbReference type="ARBA" id="ARBA00003416"/>
    </source>
</evidence>
<accession>A0ABV7TYT4</accession>
<evidence type="ECO:0000256" key="2">
    <source>
        <dbReference type="ARBA" id="ARBA00009840"/>
    </source>
</evidence>
<evidence type="ECO:0000256" key="5">
    <source>
        <dbReference type="ARBA" id="ARBA00023172"/>
    </source>
</evidence>
<gene>
    <name evidence="8" type="primary">rmuC</name>
    <name evidence="8" type="ORF">ACFOM8_00735</name>
</gene>
<evidence type="ECO:0000256" key="7">
    <source>
        <dbReference type="SAM" id="MobiDB-lite"/>
    </source>
</evidence>
<keyword evidence="9" id="KW-1185">Reference proteome</keyword>
<dbReference type="EMBL" id="JBHRXY010000001">
    <property type="protein sequence ID" value="MFC3627964.1"/>
    <property type="molecule type" value="Genomic_DNA"/>
</dbReference>
<evidence type="ECO:0000256" key="6">
    <source>
        <dbReference type="SAM" id="Coils"/>
    </source>
</evidence>
<dbReference type="Pfam" id="PF02646">
    <property type="entry name" value="RmuC"/>
    <property type="match status" value="1"/>
</dbReference>
<evidence type="ECO:0000313" key="9">
    <source>
        <dbReference type="Proteomes" id="UP001595539"/>
    </source>
</evidence>
<reference evidence="9" key="1">
    <citation type="journal article" date="2019" name="Int. J. Syst. Evol. Microbiol.">
        <title>The Global Catalogue of Microorganisms (GCM) 10K type strain sequencing project: providing services to taxonomists for standard genome sequencing and annotation.</title>
        <authorList>
            <consortium name="The Broad Institute Genomics Platform"/>
            <consortium name="The Broad Institute Genome Sequencing Center for Infectious Disease"/>
            <person name="Wu L."/>
            <person name="Ma J."/>
        </authorList>
    </citation>
    <scope>NUCLEOTIDE SEQUENCE [LARGE SCALE GENOMIC DNA]</scope>
    <source>
        <strain evidence="9">KCTC 42473</strain>
    </source>
</reference>
<evidence type="ECO:0000256" key="3">
    <source>
        <dbReference type="ARBA" id="ARBA00021840"/>
    </source>
</evidence>
<comment type="function">
    <text evidence="1">Involved in DNA recombination.</text>
</comment>
<feature type="compositionally biased region" description="Low complexity" evidence="7">
    <location>
        <begin position="523"/>
        <end position="532"/>
    </location>
</feature>
<dbReference type="PANTHER" id="PTHR30563">
    <property type="entry name" value="DNA RECOMBINATION PROTEIN RMUC"/>
    <property type="match status" value="1"/>
</dbReference>
<feature type="coiled-coil region" evidence="6">
    <location>
        <begin position="231"/>
        <end position="265"/>
    </location>
</feature>
<proteinExistence type="inferred from homology"/>
<keyword evidence="4 6" id="KW-0175">Coiled coil</keyword>
<dbReference type="RefSeq" id="WP_377758387.1">
    <property type="nucleotide sequence ID" value="NZ_JBHRXY010000001.1"/>
</dbReference>
<dbReference type="Gene3D" id="1.10.287.1490">
    <property type="match status" value="1"/>
</dbReference>
<keyword evidence="5" id="KW-0233">DNA recombination</keyword>